<dbReference type="EnsemblMetazoa" id="Aqu2.1.09008_001">
    <property type="protein sequence ID" value="Aqu2.1.09008_001"/>
    <property type="gene ID" value="Aqu2.1.09008"/>
</dbReference>
<evidence type="ECO:0000313" key="9">
    <source>
        <dbReference type="EnsemblMetazoa" id="Aqu2.1.09008_001"/>
    </source>
</evidence>
<dbReference type="Gene3D" id="3.30.1220.10">
    <property type="entry name" value="CobW-like, C-terminal domain"/>
    <property type="match status" value="1"/>
</dbReference>
<keyword evidence="5" id="KW-0143">Chaperone</keyword>
<dbReference type="InParanoid" id="A0A1X7T3G6"/>
<comment type="similarity">
    <text evidence="6">Belongs to the SIMIBI class G3E GTPase family. ZNG1 subfamily.</text>
</comment>
<dbReference type="InterPro" id="IPR027417">
    <property type="entry name" value="P-loop_NTPase"/>
</dbReference>
<dbReference type="OrthoDB" id="258627at2759"/>
<dbReference type="InterPro" id="IPR036627">
    <property type="entry name" value="CobW-likC_sf"/>
</dbReference>
<keyword evidence="2" id="KW-0378">Hydrolase</keyword>
<protein>
    <recommendedName>
        <fullName evidence="8">CobW C-terminal domain-containing protein</fullName>
    </recommendedName>
</protein>
<dbReference type="GO" id="GO:0005525">
    <property type="term" value="F:GTP binding"/>
    <property type="evidence" value="ECO:0007669"/>
    <property type="project" value="UniProtKB-KW"/>
</dbReference>
<comment type="catalytic activity">
    <reaction evidence="7">
        <text>GTP + H2O = GDP + phosphate + H(+)</text>
        <dbReference type="Rhea" id="RHEA:19669"/>
        <dbReference type="ChEBI" id="CHEBI:15377"/>
        <dbReference type="ChEBI" id="CHEBI:15378"/>
        <dbReference type="ChEBI" id="CHEBI:37565"/>
        <dbReference type="ChEBI" id="CHEBI:43474"/>
        <dbReference type="ChEBI" id="CHEBI:58189"/>
    </reaction>
    <physiologicalReaction direction="left-to-right" evidence="7">
        <dbReference type="Rhea" id="RHEA:19670"/>
    </physiologicalReaction>
</comment>
<dbReference type="InterPro" id="IPR051316">
    <property type="entry name" value="Zinc-reg_GTPase_activator"/>
</dbReference>
<dbReference type="Pfam" id="PF02492">
    <property type="entry name" value="cobW"/>
    <property type="match status" value="1"/>
</dbReference>
<evidence type="ECO:0000256" key="5">
    <source>
        <dbReference type="ARBA" id="ARBA00023186"/>
    </source>
</evidence>
<dbReference type="PANTHER" id="PTHR13748:SF31">
    <property type="entry name" value="ZINC-REGULATED GTPASE METALLOPROTEIN ACTIVATOR 1A-RELATED"/>
    <property type="match status" value="1"/>
</dbReference>
<keyword evidence="1" id="KW-0547">Nucleotide-binding</keyword>
<evidence type="ECO:0000256" key="2">
    <source>
        <dbReference type="ARBA" id="ARBA00022801"/>
    </source>
</evidence>
<proteinExistence type="inferred from homology"/>
<dbReference type="AlphaFoldDB" id="A0A1X7T3G6"/>
<dbReference type="InterPro" id="IPR011629">
    <property type="entry name" value="CobW-like_C"/>
</dbReference>
<keyword evidence="3" id="KW-0862">Zinc</keyword>
<accession>A0A1X7T3G6</accession>
<dbReference type="SUPFAM" id="SSF90002">
    <property type="entry name" value="Hypothetical protein YjiA, C-terminal domain"/>
    <property type="match status" value="1"/>
</dbReference>
<keyword evidence="4" id="KW-0342">GTP-binding</keyword>
<dbReference type="STRING" id="400682.A0A1X7T3G6"/>
<dbReference type="GO" id="GO:0005737">
    <property type="term" value="C:cytoplasm"/>
    <property type="evidence" value="ECO:0007669"/>
    <property type="project" value="TreeGrafter"/>
</dbReference>
<reference evidence="9" key="1">
    <citation type="submission" date="2017-05" db="UniProtKB">
        <authorList>
            <consortium name="EnsemblMetazoa"/>
        </authorList>
    </citation>
    <scope>IDENTIFICATION</scope>
</reference>
<evidence type="ECO:0000256" key="6">
    <source>
        <dbReference type="ARBA" id="ARBA00034320"/>
    </source>
</evidence>
<sequence>QIGLADVIIINKCDLINDDEISTVIQRIRSINSMANFIQTTRSKVNLDDILDINCYTTSDKSIGKIELYSQSMTDQYHIDKSVNTVTFEVIGSINENKLEEWLQELLWEKSIKNKNGKEMNIMRMKGLLCIESSTVKVILQCVNELYELIPTSGWEENEEHINRLVFIGVNLDRESLLMSFNTFTKQ</sequence>
<organism evidence="9">
    <name type="scientific">Amphimedon queenslandica</name>
    <name type="common">Sponge</name>
    <dbReference type="NCBI Taxonomy" id="400682"/>
    <lineage>
        <taxon>Eukaryota</taxon>
        <taxon>Metazoa</taxon>
        <taxon>Porifera</taxon>
        <taxon>Demospongiae</taxon>
        <taxon>Heteroscleromorpha</taxon>
        <taxon>Haplosclerida</taxon>
        <taxon>Niphatidae</taxon>
        <taxon>Amphimedon</taxon>
    </lineage>
</organism>
<dbReference type="eggNOG" id="KOG2743">
    <property type="taxonomic scope" value="Eukaryota"/>
</dbReference>
<dbReference type="PANTHER" id="PTHR13748">
    <property type="entry name" value="COBW-RELATED"/>
    <property type="match status" value="1"/>
</dbReference>
<dbReference type="Pfam" id="PF07683">
    <property type="entry name" value="CobW_C"/>
    <property type="match status" value="1"/>
</dbReference>
<evidence type="ECO:0000259" key="8">
    <source>
        <dbReference type="SMART" id="SM00833"/>
    </source>
</evidence>
<dbReference type="Gene3D" id="3.40.50.300">
    <property type="entry name" value="P-loop containing nucleotide triphosphate hydrolases"/>
    <property type="match status" value="1"/>
</dbReference>
<dbReference type="GO" id="GO:0016787">
    <property type="term" value="F:hydrolase activity"/>
    <property type="evidence" value="ECO:0007669"/>
    <property type="project" value="UniProtKB-KW"/>
</dbReference>
<evidence type="ECO:0000256" key="4">
    <source>
        <dbReference type="ARBA" id="ARBA00023134"/>
    </source>
</evidence>
<evidence type="ECO:0000256" key="7">
    <source>
        <dbReference type="ARBA" id="ARBA00049117"/>
    </source>
</evidence>
<evidence type="ECO:0000256" key="1">
    <source>
        <dbReference type="ARBA" id="ARBA00022741"/>
    </source>
</evidence>
<dbReference type="SMART" id="SM00833">
    <property type="entry name" value="CobW_C"/>
    <property type="match status" value="1"/>
</dbReference>
<name>A0A1X7T3G6_AMPQE</name>
<dbReference type="InterPro" id="IPR003495">
    <property type="entry name" value="CobW/HypB/UreG_nucleotide-bd"/>
</dbReference>
<evidence type="ECO:0000256" key="3">
    <source>
        <dbReference type="ARBA" id="ARBA00022833"/>
    </source>
</evidence>
<feature type="domain" description="CobW C-terminal" evidence="8">
    <location>
        <begin position="83"/>
        <end position="185"/>
    </location>
</feature>